<dbReference type="Proteomes" id="UP000000763">
    <property type="component" value="Chromosome 6"/>
</dbReference>
<protein>
    <submittedName>
        <fullName evidence="1">Uncharacterized protein</fullName>
    </submittedName>
</protein>
<reference evidence="2" key="1">
    <citation type="journal article" date="2005" name="Nature">
        <title>The map-based sequence of the rice genome.</title>
        <authorList>
            <consortium name="International rice genome sequencing project (IRGSP)"/>
            <person name="Matsumoto T."/>
            <person name="Wu J."/>
            <person name="Kanamori H."/>
            <person name="Katayose Y."/>
            <person name="Fujisawa M."/>
            <person name="Namiki N."/>
            <person name="Mizuno H."/>
            <person name="Yamamoto K."/>
            <person name="Antonio B.A."/>
            <person name="Baba T."/>
            <person name="Sakata K."/>
            <person name="Nagamura Y."/>
            <person name="Aoki H."/>
            <person name="Arikawa K."/>
            <person name="Arita K."/>
            <person name="Bito T."/>
            <person name="Chiden Y."/>
            <person name="Fujitsuka N."/>
            <person name="Fukunaka R."/>
            <person name="Hamada M."/>
            <person name="Harada C."/>
            <person name="Hayashi A."/>
            <person name="Hijishita S."/>
            <person name="Honda M."/>
            <person name="Hosokawa S."/>
            <person name="Ichikawa Y."/>
            <person name="Idonuma A."/>
            <person name="Iijima M."/>
            <person name="Ikeda M."/>
            <person name="Ikeno M."/>
            <person name="Ito K."/>
            <person name="Ito S."/>
            <person name="Ito T."/>
            <person name="Ito Y."/>
            <person name="Ito Y."/>
            <person name="Iwabuchi A."/>
            <person name="Kamiya K."/>
            <person name="Karasawa W."/>
            <person name="Kurita K."/>
            <person name="Katagiri S."/>
            <person name="Kikuta A."/>
            <person name="Kobayashi H."/>
            <person name="Kobayashi N."/>
            <person name="Machita K."/>
            <person name="Maehara T."/>
            <person name="Masukawa M."/>
            <person name="Mizubayashi T."/>
            <person name="Mukai Y."/>
            <person name="Nagasaki H."/>
            <person name="Nagata Y."/>
            <person name="Naito S."/>
            <person name="Nakashima M."/>
            <person name="Nakama Y."/>
            <person name="Nakamichi Y."/>
            <person name="Nakamura M."/>
            <person name="Meguro A."/>
            <person name="Negishi M."/>
            <person name="Ohta I."/>
            <person name="Ohta T."/>
            <person name="Okamoto M."/>
            <person name="Ono N."/>
            <person name="Saji S."/>
            <person name="Sakaguchi M."/>
            <person name="Sakai K."/>
            <person name="Shibata M."/>
            <person name="Shimokawa T."/>
            <person name="Song J."/>
            <person name="Takazaki Y."/>
            <person name="Terasawa K."/>
            <person name="Tsugane M."/>
            <person name="Tsuji K."/>
            <person name="Ueda S."/>
            <person name="Waki K."/>
            <person name="Yamagata H."/>
            <person name="Yamamoto M."/>
            <person name="Yamamoto S."/>
            <person name="Yamane H."/>
            <person name="Yoshiki S."/>
            <person name="Yoshihara R."/>
            <person name="Yukawa K."/>
            <person name="Zhong H."/>
            <person name="Yano M."/>
            <person name="Yuan Q."/>
            <person name="Ouyang S."/>
            <person name="Liu J."/>
            <person name="Jones K.M."/>
            <person name="Gansberger K."/>
            <person name="Moffat K."/>
            <person name="Hill J."/>
            <person name="Bera J."/>
            <person name="Fadrosh D."/>
            <person name="Jin S."/>
            <person name="Johri S."/>
            <person name="Kim M."/>
            <person name="Overton L."/>
            <person name="Reardon M."/>
            <person name="Tsitrin T."/>
            <person name="Vuong H."/>
            <person name="Weaver B."/>
            <person name="Ciecko A."/>
            <person name="Tallon L."/>
            <person name="Jackson J."/>
            <person name="Pai G."/>
            <person name="Aken S.V."/>
            <person name="Utterback T."/>
            <person name="Reidmuller S."/>
            <person name="Feldblyum T."/>
            <person name="Hsiao J."/>
            <person name="Zismann V."/>
            <person name="Iobst S."/>
            <person name="de Vazeille A.R."/>
            <person name="Buell C.R."/>
            <person name="Ying K."/>
            <person name="Li Y."/>
            <person name="Lu T."/>
            <person name="Huang Y."/>
            <person name="Zhao Q."/>
            <person name="Feng Q."/>
            <person name="Zhang L."/>
            <person name="Zhu J."/>
            <person name="Weng Q."/>
            <person name="Mu J."/>
            <person name="Lu Y."/>
            <person name="Fan D."/>
            <person name="Liu Y."/>
            <person name="Guan J."/>
            <person name="Zhang Y."/>
            <person name="Yu S."/>
            <person name="Liu X."/>
            <person name="Zhang Y."/>
            <person name="Hong G."/>
            <person name="Han B."/>
            <person name="Choisne N."/>
            <person name="Demange N."/>
            <person name="Orjeda G."/>
            <person name="Samain S."/>
            <person name="Cattolico L."/>
            <person name="Pelletier E."/>
            <person name="Couloux A."/>
            <person name="Segurens B."/>
            <person name="Wincker P."/>
            <person name="D'Hont A."/>
            <person name="Scarpelli C."/>
            <person name="Weissenbach J."/>
            <person name="Salanoubat M."/>
            <person name="Quetier F."/>
            <person name="Yu Y."/>
            <person name="Kim H.R."/>
            <person name="Rambo T."/>
            <person name="Currie J."/>
            <person name="Collura K."/>
            <person name="Luo M."/>
            <person name="Yang T."/>
            <person name="Ammiraju J.S.S."/>
            <person name="Engler F."/>
            <person name="Soderlund C."/>
            <person name="Wing R.A."/>
            <person name="Palmer L.E."/>
            <person name="de la Bastide M."/>
            <person name="Spiegel L."/>
            <person name="Nascimento L."/>
            <person name="Zutavern T."/>
            <person name="O'Shaughnessy A."/>
            <person name="Dike S."/>
            <person name="Dedhia N."/>
            <person name="Preston R."/>
            <person name="Balija V."/>
            <person name="McCombie W.R."/>
            <person name="Chow T."/>
            <person name="Chen H."/>
            <person name="Chung M."/>
            <person name="Chen C."/>
            <person name="Shaw J."/>
            <person name="Wu H."/>
            <person name="Hsiao K."/>
            <person name="Chao Y."/>
            <person name="Chu M."/>
            <person name="Cheng C."/>
            <person name="Hour A."/>
            <person name="Lee P."/>
            <person name="Lin S."/>
            <person name="Lin Y."/>
            <person name="Liou J."/>
            <person name="Liu S."/>
            <person name="Hsing Y."/>
            <person name="Raghuvanshi S."/>
            <person name="Mohanty A."/>
            <person name="Bharti A.K."/>
            <person name="Gaur A."/>
            <person name="Gupta V."/>
            <person name="Kumar D."/>
            <person name="Ravi V."/>
            <person name="Vij S."/>
            <person name="Kapur A."/>
            <person name="Khurana P."/>
            <person name="Khurana P."/>
            <person name="Khurana J.P."/>
            <person name="Tyagi A.K."/>
            <person name="Gaikwad K."/>
            <person name="Singh A."/>
            <person name="Dalal V."/>
            <person name="Srivastava S."/>
            <person name="Dixit A."/>
            <person name="Pal A.K."/>
            <person name="Ghazi I.A."/>
            <person name="Yadav M."/>
            <person name="Pandit A."/>
            <person name="Bhargava A."/>
            <person name="Sureshbabu K."/>
            <person name="Batra K."/>
            <person name="Sharma T.R."/>
            <person name="Mohapatra T."/>
            <person name="Singh N.K."/>
            <person name="Messing J."/>
            <person name="Nelson A.B."/>
            <person name="Fuks G."/>
            <person name="Kavchok S."/>
            <person name="Keizer G."/>
            <person name="Linton E."/>
            <person name="Llaca V."/>
            <person name="Song R."/>
            <person name="Tanyolac B."/>
            <person name="Young S."/>
            <person name="Ho-Il K."/>
            <person name="Hahn J.H."/>
            <person name="Sangsakoo G."/>
            <person name="Vanavichit A."/>
            <person name="de Mattos Luiz.A.T."/>
            <person name="Zimmer P.D."/>
            <person name="Malone G."/>
            <person name="Dellagostin O."/>
            <person name="de Oliveira A.C."/>
            <person name="Bevan M."/>
            <person name="Bancroft I."/>
            <person name="Minx P."/>
            <person name="Cordum H."/>
            <person name="Wilson R."/>
            <person name="Cheng Z."/>
            <person name="Jin W."/>
            <person name="Jiang J."/>
            <person name="Leong S.A."/>
            <person name="Iwama H."/>
            <person name="Gojobori T."/>
            <person name="Itoh T."/>
            <person name="Niimura Y."/>
            <person name="Fujii Y."/>
            <person name="Habara T."/>
            <person name="Sakai H."/>
            <person name="Sato Y."/>
            <person name="Wilson G."/>
            <person name="Kumar K."/>
            <person name="McCouch S."/>
            <person name="Juretic N."/>
            <person name="Hoen D."/>
            <person name="Wright S."/>
            <person name="Bruskiewich R."/>
            <person name="Bureau T."/>
            <person name="Miyao A."/>
            <person name="Hirochika H."/>
            <person name="Nishikawa T."/>
            <person name="Kadowaki K."/>
            <person name="Sugiura M."/>
            <person name="Burr B."/>
            <person name="Sasaki T."/>
        </authorList>
    </citation>
    <scope>NUCLEOTIDE SEQUENCE [LARGE SCALE GENOMIC DNA]</scope>
    <source>
        <strain evidence="2">cv. Nipponbare</strain>
    </source>
</reference>
<name>Q5Z5U2_ORYSJ</name>
<gene>
    <name evidence="1" type="primary">OSJNBa0020P04.42</name>
</gene>
<evidence type="ECO:0000313" key="2">
    <source>
        <dbReference type="Proteomes" id="UP000000763"/>
    </source>
</evidence>
<dbReference type="EMBL" id="AP005468">
    <property type="protein sequence ID" value="BAD61998.1"/>
    <property type="molecule type" value="Genomic_DNA"/>
</dbReference>
<sequence>MGQGSSGPVSWDAALAVSYIADVAATCKHMEAGGCKLHLLTALRDCVDKPRWDDDDDDSESVET</sequence>
<proteinExistence type="predicted"/>
<evidence type="ECO:0000313" key="1">
    <source>
        <dbReference type="EMBL" id="BAD61998.1"/>
    </source>
</evidence>
<organism evidence="1 2">
    <name type="scientific">Oryza sativa subsp. japonica</name>
    <name type="common">Rice</name>
    <dbReference type="NCBI Taxonomy" id="39947"/>
    <lineage>
        <taxon>Eukaryota</taxon>
        <taxon>Viridiplantae</taxon>
        <taxon>Streptophyta</taxon>
        <taxon>Embryophyta</taxon>
        <taxon>Tracheophyta</taxon>
        <taxon>Spermatophyta</taxon>
        <taxon>Magnoliopsida</taxon>
        <taxon>Liliopsida</taxon>
        <taxon>Poales</taxon>
        <taxon>Poaceae</taxon>
        <taxon>BOP clade</taxon>
        <taxon>Oryzoideae</taxon>
        <taxon>Oryzeae</taxon>
        <taxon>Oryzinae</taxon>
        <taxon>Oryza</taxon>
        <taxon>Oryza sativa</taxon>
    </lineage>
</organism>
<reference evidence="2" key="2">
    <citation type="journal article" date="2008" name="Nucleic Acids Res.">
        <title>The rice annotation project database (RAP-DB): 2008 update.</title>
        <authorList>
            <consortium name="The rice annotation project (RAP)"/>
        </authorList>
    </citation>
    <scope>GENOME REANNOTATION</scope>
    <source>
        <strain evidence="2">cv. Nipponbare</strain>
    </source>
</reference>
<accession>Q5Z5U2</accession>
<dbReference type="AlphaFoldDB" id="Q5Z5U2"/>